<dbReference type="Proteomes" id="UP000053201">
    <property type="component" value="Unassembled WGS sequence"/>
</dbReference>
<keyword evidence="3" id="KW-1185">Reference proteome</keyword>
<dbReference type="AlphaFoldDB" id="A0A0L0HCD8"/>
<reference evidence="2 3" key="1">
    <citation type="submission" date="2009-08" db="EMBL/GenBank/DDBJ databases">
        <title>The Genome Sequence of Spizellomyces punctatus strain DAOM BR117.</title>
        <authorList>
            <consortium name="The Broad Institute Genome Sequencing Platform"/>
            <person name="Russ C."/>
            <person name="Cuomo C."/>
            <person name="Shea T."/>
            <person name="Young S.K."/>
            <person name="Zeng Q."/>
            <person name="Koehrsen M."/>
            <person name="Haas B."/>
            <person name="Borodovsky M."/>
            <person name="Guigo R."/>
            <person name="Alvarado L."/>
            <person name="Berlin A."/>
            <person name="Bochicchio J."/>
            <person name="Borenstein D."/>
            <person name="Chapman S."/>
            <person name="Chen Z."/>
            <person name="Engels R."/>
            <person name="Freedman E."/>
            <person name="Gellesch M."/>
            <person name="Goldberg J."/>
            <person name="Griggs A."/>
            <person name="Gujja S."/>
            <person name="Heiman D."/>
            <person name="Hepburn T."/>
            <person name="Howarth C."/>
            <person name="Jen D."/>
            <person name="Larson L."/>
            <person name="Lewis B."/>
            <person name="Mehta T."/>
            <person name="Park D."/>
            <person name="Pearson M."/>
            <person name="Roberts A."/>
            <person name="Saif S."/>
            <person name="Shenoy N."/>
            <person name="Sisk P."/>
            <person name="Stolte C."/>
            <person name="Sykes S."/>
            <person name="Thomson T."/>
            <person name="Walk T."/>
            <person name="White J."/>
            <person name="Yandava C."/>
            <person name="Burger G."/>
            <person name="Gray M.W."/>
            <person name="Holland P.W.H."/>
            <person name="King N."/>
            <person name="Lang F.B.F."/>
            <person name="Roger A.J."/>
            <person name="Ruiz-Trillo I."/>
            <person name="Lander E."/>
            <person name="Nusbaum C."/>
        </authorList>
    </citation>
    <scope>NUCLEOTIDE SEQUENCE [LARGE SCALE GENOMIC DNA]</scope>
    <source>
        <strain evidence="2 3">DAOM BR117</strain>
    </source>
</reference>
<proteinExistence type="predicted"/>
<dbReference type="InParanoid" id="A0A0L0HCD8"/>
<dbReference type="RefSeq" id="XP_016606473.1">
    <property type="nucleotide sequence ID" value="XM_016754343.1"/>
</dbReference>
<dbReference type="OrthoDB" id="10324054at2759"/>
<feature type="region of interest" description="Disordered" evidence="1">
    <location>
        <begin position="128"/>
        <end position="148"/>
    </location>
</feature>
<sequence length="271" mass="30276">MSFHMIHTIPSTLYSTTMKNRITPVIKSIQKTLHDIIIWPLKGCRNSNSVDEHRKHSHRGGAKKHHKPDAIDEHQDPDRTAAELPQVIPHPDKVEHIQDPQMATAAEPGSTILSLAKEQSTPALDHIPYTTPSRQARHHKGTTQTDVPDSLNDFSSIYQLYASKTDRPNSLNDLSNIYQLYTSKTDGSESLYDHTSAYPLCPLYDPEDIRFPRPTGRTRAPTANPPGPLDIKSAAHRLEGELTGIDRGGYPYRDNLKTVSRKLLALGAMGR</sequence>
<dbReference type="EMBL" id="KQ257460">
    <property type="protein sequence ID" value="KNC98433.1"/>
    <property type="molecule type" value="Genomic_DNA"/>
</dbReference>
<evidence type="ECO:0000313" key="3">
    <source>
        <dbReference type="Proteomes" id="UP000053201"/>
    </source>
</evidence>
<dbReference type="VEuPathDB" id="FungiDB:SPPG_06137"/>
<evidence type="ECO:0000313" key="2">
    <source>
        <dbReference type="EMBL" id="KNC98433.1"/>
    </source>
</evidence>
<evidence type="ECO:0000256" key="1">
    <source>
        <dbReference type="SAM" id="MobiDB-lite"/>
    </source>
</evidence>
<organism evidence="2 3">
    <name type="scientific">Spizellomyces punctatus (strain DAOM BR117)</name>
    <dbReference type="NCBI Taxonomy" id="645134"/>
    <lineage>
        <taxon>Eukaryota</taxon>
        <taxon>Fungi</taxon>
        <taxon>Fungi incertae sedis</taxon>
        <taxon>Chytridiomycota</taxon>
        <taxon>Chytridiomycota incertae sedis</taxon>
        <taxon>Chytridiomycetes</taxon>
        <taxon>Spizellomycetales</taxon>
        <taxon>Spizellomycetaceae</taxon>
        <taxon>Spizellomyces</taxon>
    </lineage>
</organism>
<gene>
    <name evidence="2" type="ORF">SPPG_06137</name>
</gene>
<name>A0A0L0HCD8_SPIPD</name>
<accession>A0A0L0HCD8</accession>
<dbReference type="GeneID" id="27689468"/>
<feature type="region of interest" description="Disordered" evidence="1">
    <location>
        <begin position="49"/>
        <end position="75"/>
    </location>
</feature>
<feature type="compositionally biased region" description="Basic residues" evidence="1">
    <location>
        <begin position="55"/>
        <end position="67"/>
    </location>
</feature>
<protein>
    <submittedName>
        <fullName evidence="2">Uncharacterized protein</fullName>
    </submittedName>
</protein>